<reference evidence="1 2" key="1">
    <citation type="submission" date="2017-10" db="EMBL/GenBank/DDBJ databases">
        <title>FDA dAtabase for Regulatory Grade micrObial Sequences (FDA-ARGOS): Supporting development and validation of Infectious Disease Dx tests.</title>
        <authorList>
            <person name="Campos J."/>
            <person name="Goldberg B."/>
            <person name="Tallon L.J."/>
            <person name="Sadzewicz L."/>
            <person name="Sengamalay N."/>
            <person name="Ott S."/>
            <person name="Godinez A."/>
            <person name="Nagaraj S."/>
            <person name="Vyas G."/>
            <person name="Aluvathingal J."/>
            <person name="Nadendla S."/>
            <person name="Geyer C."/>
            <person name="Nandy P."/>
            <person name="Hobson J."/>
            <person name="Sichtig H."/>
        </authorList>
    </citation>
    <scope>NUCLEOTIDE SEQUENCE [LARGE SCALE GENOMIC DNA]</scope>
    <source>
        <strain evidence="1 2">FDAARGOS_185</strain>
    </source>
</reference>
<evidence type="ECO:0000313" key="1">
    <source>
        <dbReference type="EMBL" id="TRZ28372.1"/>
    </source>
</evidence>
<dbReference type="AlphaFoldDB" id="A0A6B1T256"/>
<organism evidence="1 2">
    <name type="scientific">Enterococcus avium</name>
    <name type="common">Streptococcus avium</name>
    <dbReference type="NCBI Taxonomy" id="33945"/>
    <lineage>
        <taxon>Bacteria</taxon>
        <taxon>Bacillati</taxon>
        <taxon>Bacillota</taxon>
        <taxon>Bacilli</taxon>
        <taxon>Lactobacillales</taxon>
        <taxon>Enterococcaceae</taxon>
        <taxon>Enterococcus</taxon>
    </lineage>
</organism>
<dbReference type="Proteomes" id="UP000316316">
    <property type="component" value="Unassembled WGS sequence"/>
</dbReference>
<gene>
    <name evidence="1" type="ORF">AUF17_16760</name>
</gene>
<protein>
    <submittedName>
        <fullName evidence="1">Uncharacterized protein</fullName>
    </submittedName>
</protein>
<name>A0A6B1T256_ENTAV</name>
<accession>A0A6B1T256</accession>
<dbReference type="EMBL" id="PDXQ01000002">
    <property type="protein sequence ID" value="TRZ28372.1"/>
    <property type="molecule type" value="Genomic_DNA"/>
</dbReference>
<comment type="caution">
    <text evidence="1">The sequence shown here is derived from an EMBL/GenBank/DDBJ whole genome shotgun (WGS) entry which is preliminary data.</text>
</comment>
<proteinExistence type="predicted"/>
<evidence type="ECO:0000313" key="2">
    <source>
        <dbReference type="Proteomes" id="UP000316316"/>
    </source>
</evidence>
<sequence>MKIRKKFYPYPVLAYFNDDINGEFNLESISVSLSHDKSKYIIEGTIQFANQTIEEMLNEDRARLILHVECAKTRYREVFSVQKKLSFVYEIGTTFLEGNVDLQLLIVSNEKINNYINNECHPDFKNTKYKVEVGQILAICEPMSFFANKDINKIINFPSIFSIIRNPSDKEKAIDYDLEENKITIMLSEENYFSYRTLKNNSLYQPILSAMILVPVLSSVLYSLSLEETVTDYSNSTWLASIKKRMDECDLDFEKVDWETDSLSVANILVGDPLSYGLTKIREGEE</sequence>
<dbReference type="RefSeq" id="WP_144319310.1">
    <property type="nucleotide sequence ID" value="NZ_CAXSQU010000034.1"/>
</dbReference>